<dbReference type="Gene3D" id="2.115.10.20">
    <property type="entry name" value="Glycosyl hydrolase domain, family 43"/>
    <property type="match status" value="1"/>
</dbReference>
<reference evidence="2 3" key="1">
    <citation type="submission" date="2020-07" db="EMBL/GenBank/DDBJ databases">
        <title>Halophilic bacteria isolated from french cheeses.</title>
        <authorList>
            <person name="Kothe C.I."/>
            <person name="Farah-Kraiem B."/>
            <person name="Renault P."/>
            <person name="Dridi B."/>
        </authorList>
    </citation>
    <scope>NUCLEOTIDE SEQUENCE [LARGE SCALE GENOMIC DNA]</scope>
    <source>
        <strain evidence="2 3">FME14</strain>
    </source>
</reference>
<feature type="non-terminal residue" evidence="2">
    <location>
        <position position="152"/>
    </location>
</feature>
<dbReference type="Pfam" id="PF22847">
    <property type="entry name" value="BT_3657-like_N"/>
    <property type="match status" value="1"/>
</dbReference>
<dbReference type="InterPro" id="IPR023296">
    <property type="entry name" value="Glyco_hydro_beta-prop_sf"/>
</dbReference>
<dbReference type="InterPro" id="IPR055133">
    <property type="entry name" value="BT_3657-like_N"/>
</dbReference>
<dbReference type="EMBL" id="RRZA01000145">
    <property type="protein sequence ID" value="MBE0459926.1"/>
    <property type="molecule type" value="Genomic_DNA"/>
</dbReference>
<organism evidence="2 3">
    <name type="scientific">Pseudoalteromonas prydzensis</name>
    <dbReference type="NCBI Taxonomy" id="182141"/>
    <lineage>
        <taxon>Bacteria</taxon>
        <taxon>Pseudomonadati</taxon>
        <taxon>Pseudomonadota</taxon>
        <taxon>Gammaproteobacteria</taxon>
        <taxon>Alteromonadales</taxon>
        <taxon>Pseudoalteromonadaceae</taxon>
        <taxon>Pseudoalteromonas</taxon>
    </lineage>
</organism>
<proteinExistence type="predicted"/>
<dbReference type="SUPFAM" id="SSF75005">
    <property type="entry name" value="Arabinanase/levansucrase/invertase"/>
    <property type="match status" value="1"/>
</dbReference>
<name>A0ABR9FSW4_9GAMM</name>
<dbReference type="PANTHER" id="PTHR43301:SF3">
    <property type="entry name" value="ARABINAN ENDO-1,5-ALPHA-L-ARABINOSIDASE A-RELATED"/>
    <property type="match status" value="1"/>
</dbReference>
<evidence type="ECO:0000313" key="3">
    <source>
        <dbReference type="Proteomes" id="UP000707245"/>
    </source>
</evidence>
<evidence type="ECO:0000259" key="1">
    <source>
        <dbReference type="Pfam" id="PF22847"/>
    </source>
</evidence>
<sequence>MLCSCAVGDTHLAEQSKDDVYIFSSFRGNGNGGLHLSYSHDGLTWTAINQDQSVLTPDVGGKLMRDPCIILGPDNTFHMVWTSSWEDGGIGIAHSKDLITWSEQQFIPVMKNFPTAKNAWAPEIIWDDDNQQYVIYWASTIPGQFPETEKQA</sequence>
<evidence type="ECO:0000313" key="2">
    <source>
        <dbReference type="EMBL" id="MBE0459926.1"/>
    </source>
</evidence>
<dbReference type="Proteomes" id="UP000707245">
    <property type="component" value="Unassembled WGS sequence"/>
</dbReference>
<dbReference type="PANTHER" id="PTHR43301">
    <property type="entry name" value="ARABINAN ENDO-1,5-ALPHA-L-ARABINOSIDASE"/>
    <property type="match status" value="1"/>
</dbReference>
<keyword evidence="3" id="KW-1185">Reference proteome</keyword>
<accession>A0ABR9FSW4</accession>
<dbReference type="InterPro" id="IPR050727">
    <property type="entry name" value="GH43_arabinanases"/>
</dbReference>
<protein>
    <submittedName>
        <fullName evidence="2">Family 43 glycosylhydrolase</fullName>
    </submittedName>
</protein>
<gene>
    <name evidence="2" type="ORF">EI167_21395</name>
</gene>
<comment type="caution">
    <text evidence="2">The sequence shown here is derived from an EMBL/GenBank/DDBJ whole genome shotgun (WGS) entry which is preliminary data.</text>
</comment>
<feature type="domain" description="Arabinosidase BT-3657-like N-terminal" evidence="1">
    <location>
        <begin position="5"/>
        <end position="114"/>
    </location>
</feature>